<dbReference type="InterPro" id="IPR019787">
    <property type="entry name" value="Znf_PHD-finger"/>
</dbReference>
<gene>
    <name evidence="6" type="ORF">FME351_LOCUS5184</name>
    <name evidence="7" type="ORF">TSG867_LOCUS10728</name>
</gene>
<evidence type="ECO:0000313" key="6">
    <source>
        <dbReference type="EMBL" id="CAF3358447.1"/>
    </source>
</evidence>
<dbReference type="Proteomes" id="UP000663869">
    <property type="component" value="Unassembled WGS sequence"/>
</dbReference>
<protein>
    <recommendedName>
        <fullName evidence="5">PHD-type domain-containing protein</fullName>
    </recommendedName>
</protein>
<dbReference type="EMBL" id="CAJOBQ010000500">
    <property type="protein sequence ID" value="CAF4368738.1"/>
    <property type="molecule type" value="Genomic_DNA"/>
</dbReference>
<dbReference type="GO" id="GO:0008270">
    <property type="term" value="F:zinc ion binding"/>
    <property type="evidence" value="ECO:0007669"/>
    <property type="project" value="UniProtKB-KW"/>
</dbReference>
<dbReference type="AlphaFoldDB" id="A0A817WP71"/>
<reference evidence="6" key="1">
    <citation type="submission" date="2021-02" db="EMBL/GenBank/DDBJ databases">
        <authorList>
            <person name="Nowell W R."/>
        </authorList>
    </citation>
    <scope>NUCLEOTIDE SEQUENCE</scope>
</reference>
<keyword evidence="2 4" id="KW-0863">Zinc-finger</keyword>
<name>A0A817WP71_9BILA</name>
<feature type="domain" description="PHD-type" evidence="5">
    <location>
        <begin position="81"/>
        <end position="139"/>
    </location>
</feature>
<dbReference type="Gene3D" id="3.30.40.10">
    <property type="entry name" value="Zinc/RING finger domain, C3HC4 (zinc finger)"/>
    <property type="match status" value="1"/>
</dbReference>
<evidence type="ECO:0000256" key="4">
    <source>
        <dbReference type="PROSITE-ProRule" id="PRU00146"/>
    </source>
</evidence>
<evidence type="ECO:0000256" key="1">
    <source>
        <dbReference type="ARBA" id="ARBA00022723"/>
    </source>
</evidence>
<evidence type="ECO:0000313" key="7">
    <source>
        <dbReference type="EMBL" id="CAF4368738.1"/>
    </source>
</evidence>
<dbReference type="InterPro" id="IPR031946">
    <property type="entry name" value="KIAA1045_Zf_RING"/>
</dbReference>
<evidence type="ECO:0000256" key="2">
    <source>
        <dbReference type="ARBA" id="ARBA00022771"/>
    </source>
</evidence>
<dbReference type="SUPFAM" id="SSF57903">
    <property type="entry name" value="FYVE/PHD zinc finger"/>
    <property type="match status" value="1"/>
</dbReference>
<dbReference type="InterPro" id="IPR001965">
    <property type="entry name" value="Znf_PHD"/>
</dbReference>
<comment type="caution">
    <text evidence="6">The sequence shown here is derived from an EMBL/GenBank/DDBJ whole genome shotgun (WGS) entry which is preliminary data.</text>
</comment>
<evidence type="ECO:0000313" key="8">
    <source>
        <dbReference type="Proteomes" id="UP000663869"/>
    </source>
</evidence>
<dbReference type="PROSITE" id="PS50016">
    <property type="entry name" value="ZF_PHD_2"/>
    <property type="match status" value="1"/>
</dbReference>
<dbReference type="SMART" id="SM00249">
    <property type="entry name" value="PHD"/>
    <property type="match status" value="1"/>
</dbReference>
<proteinExistence type="predicted"/>
<dbReference type="Pfam" id="PF16744">
    <property type="entry name" value="zf-RING_15"/>
    <property type="match status" value="1"/>
</dbReference>
<evidence type="ECO:0000259" key="5">
    <source>
        <dbReference type="PROSITE" id="PS50016"/>
    </source>
</evidence>
<dbReference type="InterPro" id="IPR011011">
    <property type="entry name" value="Znf_FYVE_PHD"/>
</dbReference>
<keyword evidence="3" id="KW-0862">Zinc</keyword>
<accession>A0A817WP71</accession>
<keyword evidence="1" id="KW-0479">Metal-binding</keyword>
<dbReference type="Proteomes" id="UP000663862">
    <property type="component" value="Unassembled WGS sequence"/>
</dbReference>
<sequence length="390" mass="45127">MFNNNDERAIIEFDDTTRAWNDWKYGNVIQNSIVHEKFSISLVECTKLYMAHSDVCEHMDRATSFGTVDIPSLVTEAPEISIHCHVCRKYQGQLYPCRTCGKVYHQKCIKDIGEIKSFHSMENATHKILGWSCPICEDLRVLLSPQELVETNEWIQSLDSQSIINLDTYIKIRTKSKLSEVFYSDELHNHIKTILEIFLHTITDITSNRLSQLDLLILDICMKIFHTPVKSLVHALTTFELYRLSQLFISLSSADNRCASYNKSNEFFNTYLLAIIPEINSNEKQLHLEALLYSFLGIPTKFDQTWTQFLLNATIPTLLGRYNHRRPPDFINRIISIKGSTSPTIENLIEQNANQSLAILMNHIFQKLKQIIGDTTKDYLGFGRKEKRRN</sequence>
<dbReference type="InterPro" id="IPR013083">
    <property type="entry name" value="Znf_RING/FYVE/PHD"/>
</dbReference>
<evidence type="ECO:0000256" key="3">
    <source>
        <dbReference type="ARBA" id="ARBA00022833"/>
    </source>
</evidence>
<organism evidence="6 8">
    <name type="scientific">Rotaria socialis</name>
    <dbReference type="NCBI Taxonomy" id="392032"/>
    <lineage>
        <taxon>Eukaryota</taxon>
        <taxon>Metazoa</taxon>
        <taxon>Spiralia</taxon>
        <taxon>Gnathifera</taxon>
        <taxon>Rotifera</taxon>
        <taxon>Eurotatoria</taxon>
        <taxon>Bdelloidea</taxon>
        <taxon>Philodinida</taxon>
        <taxon>Philodinidae</taxon>
        <taxon>Rotaria</taxon>
    </lineage>
</organism>
<dbReference type="EMBL" id="CAJNYU010000408">
    <property type="protein sequence ID" value="CAF3358447.1"/>
    <property type="molecule type" value="Genomic_DNA"/>
</dbReference>